<proteinExistence type="predicted"/>
<gene>
    <name evidence="2" type="ordered locus">Os12g0289833</name>
    <name evidence="2" type="ORF">OSNPB_120289833</name>
</gene>
<evidence type="ECO:0000256" key="1">
    <source>
        <dbReference type="SAM" id="MobiDB-lite"/>
    </source>
</evidence>
<dbReference type="PaxDb" id="39947-A0A0P0Y9A5"/>
<dbReference type="EMBL" id="AP014968">
    <property type="protein sequence ID" value="BAT16774.1"/>
    <property type="molecule type" value="Genomic_DNA"/>
</dbReference>
<keyword evidence="3" id="KW-1185">Reference proteome</keyword>
<accession>A0A0P0Y9A5</accession>
<dbReference type="AlphaFoldDB" id="A0A0P0Y9A5"/>
<reference evidence="2 3" key="2">
    <citation type="journal article" date="2013" name="Plant Cell Physiol.">
        <title>Rice Annotation Project Database (RAP-DB): an integrative and interactive database for rice genomics.</title>
        <authorList>
            <person name="Sakai H."/>
            <person name="Lee S.S."/>
            <person name="Tanaka T."/>
            <person name="Numa H."/>
            <person name="Kim J."/>
            <person name="Kawahara Y."/>
            <person name="Wakimoto H."/>
            <person name="Yang C.C."/>
            <person name="Iwamoto M."/>
            <person name="Abe T."/>
            <person name="Yamada Y."/>
            <person name="Muto A."/>
            <person name="Inokuchi H."/>
            <person name="Ikemura T."/>
            <person name="Matsumoto T."/>
            <person name="Sasaki T."/>
            <person name="Itoh T."/>
        </authorList>
    </citation>
    <scope>NUCLEOTIDE SEQUENCE [LARGE SCALE GENOMIC DNA]</scope>
    <source>
        <strain evidence="3">cv. Nipponbare</strain>
    </source>
</reference>
<feature type="region of interest" description="Disordered" evidence="1">
    <location>
        <begin position="1"/>
        <end position="81"/>
    </location>
</feature>
<organism evidence="2 3">
    <name type="scientific">Oryza sativa subsp. japonica</name>
    <name type="common">Rice</name>
    <dbReference type="NCBI Taxonomy" id="39947"/>
    <lineage>
        <taxon>Eukaryota</taxon>
        <taxon>Viridiplantae</taxon>
        <taxon>Streptophyta</taxon>
        <taxon>Embryophyta</taxon>
        <taxon>Tracheophyta</taxon>
        <taxon>Spermatophyta</taxon>
        <taxon>Magnoliopsida</taxon>
        <taxon>Liliopsida</taxon>
        <taxon>Poales</taxon>
        <taxon>Poaceae</taxon>
        <taxon>BOP clade</taxon>
        <taxon>Oryzoideae</taxon>
        <taxon>Oryzeae</taxon>
        <taxon>Oryzinae</taxon>
        <taxon>Oryza</taxon>
        <taxon>Oryza sativa</taxon>
    </lineage>
</organism>
<evidence type="ECO:0000313" key="2">
    <source>
        <dbReference type="EMBL" id="BAT16774.1"/>
    </source>
</evidence>
<protein>
    <submittedName>
        <fullName evidence="2">Os12g0289833 protein</fullName>
    </submittedName>
</protein>
<reference evidence="2 3" key="3">
    <citation type="journal article" date="2013" name="Rice">
        <title>Improvement of the Oryza sativa Nipponbare reference genome using next generation sequence and optical map data.</title>
        <authorList>
            <person name="Kawahara Y."/>
            <person name="de la Bastide M."/>
            <person name="Hamilton J.P."/>
            <person name="Kanamori H."/>
            <person name="McCombie W.R."/>
            <person name="Ouyang S."/>
            <person name="Schwartz D.C."/>
            <person name="Tanaka T."/>
            <person name="Wu J."/>
            <person name="Zhou S."/>
            <person name="Childs K.L."/>
            <person name="Davidson R.M."/>
            <person name="Lin H."/>
            <person name="Quesada-Ocampo L."/>
            <person name="Vaillancourt B."/>
            <person name="Sakai H."/>
            <person name="Lee S.S."/>
            <person name="Kim J."/>
            <person name="Numa H."/>
            <person name="Itoh T."/>
            <person name="Buell C.R."/>
            <person name="Matsumoto T."/>
        </authorList>
    </citation>
    <scope>NUCLEOTIDE SEQUENCE [LARGE SCALE GENOMIC DNA]</scope>
    <source>
        <strain evidence="3">cv. Nipponbare</strain>
    </source>
</reference>
<dbReference type="FunCoup" id="A0A0P0Y9A5">
    <property type="interactions" value="200"/>
</dbReference>
<feature type="compositionally biased region" description="Pro residues" evidence="1">
    <location>
        <begin position="1"/>
        <end position="14"/>
    </location>
</feature>
<sequence length="170" mass="18706">MSPPPTAPPRPTAPRPLLLFPNPFPKRRHHVHHLSPPPSPTTAAPRHLSGRPRTASSPPLVLQGRGDPRPPPSSRPNHWNPFPLAHRSRRCSAALPHLPVVVGASLALFFRGAPLPLLVVGRLPASPPRCFGAREYIAPFQKSAVVRKRVQKIEVKKKGKSHIPLEHVDY</sequence>
<name>A0A0P0Y9A5_ORYSJ</name>
<dbReference type="Gramene" id="Os12t0289833-01">
    <property type="protein sequence ID" value="Os12t0289833-01"/>
    <property type="gene ID" value="Os12g0289833"/>
</dbReference>
<dbReference type="InParanoid" id="A0A0P0Y9A5"/>
<dbReference type="Proteomes" id="UP000059680">
    <property type="component" value="Chromosome 12"/>
</dbReference>
<reference evidence="3" key="1">
    <citation type="journal article" date="2005" name="Nature">
        <title>The map-based sequence of the rice genome.</title>
        <authorList>
            <consortium name="International rice genome sequencing project (IRGSP)"/>
            <person name="Matsumoto T."/>
            <person name="Wu J."/>
            <person name="Kanamori H."/>
            <person name="Katayose Y."/>
            <person name="Fujisawa M."/>
            <person name="Namiki N."/>
            <person name="Mizuno H."/>
            <person name="Yamamoto K."/>
            <person name="Antonio B.A."/>
            <person name="Baba T."/>
            <person name="Sakata K."/>
            <person name="Nagamura Y."/>
            <person name="Aoki H."/>
            <person name="Arikawa K."/>
            <person name="Arita K."/>
            <person name="Bito T."/>
            <person name="Chiden Y."/>
            <person name="Fujitsuka N."/>
            <person name="Fukunaka R."/>
            <person name="Hamada M."/>
            <person name="Harada C."/>
            <person name="Hayashi A."/>
            <person name="Hijishita S."/>
            <person name="Honda M."/>
            <person name="Hosokawa S."/>
            <person name="Ichikawa Y."/>
            <person name="Idonuma A."/>
            <person name="Iijima M."/>
            <person name="Ikeda M."/>
            <person name="Ikeno M."/>
            <person name="Ito K."/>
            <person name="Ito S."/>
            <person name="Ito T."/>
            <person name="Ito Y."/>
            <person name="Ito Y."/>
            <person name="Iwabuchi A."/>
            <person name="Kamiya K."/>
            <person name="Karasawa W."/>
            <person name="Kurita K."/>
            <person name="Katagiri S."/>
            <person name="Kikuta A."/>
            <person name="Kobayashi H."/>
            <person name="Kobayashi N."/>
            <person name="Machita K."/>
            <person name="Maehara T."/>
            <person name="Masukawa M."/>
            <person name="Mizubayashi T."/>
            <person name="Mukai Y."/>
            <person name="Nagasaki H."/>
            <person name="Nagata Y."/>
            <person name="Naito S."/>
            <person name="Nakashima M."/>
            <person name="Nakama Y."/>
            <person name="Nakamichi Y."/>
            <person name="Nakamura M."/>
            <person name="Meguro A."/>
            <person name="Negishi M."/>
            <person name="Ohta I."/>
            <person name="Ohta T."/>
            <person name="Okamoto M."/>
            <person name="Ono N."/>
            <person name="Saji S."/>
            <person name="Sakaguchi M."/>
            <person name="Sakai K."/>
            <person name="Shibata M."/>
            <person name="Shimokawa T."/>
            <person name="Song J."/>
            <person name="Takazaki Y."/>
            <person name="Terasawa K."/>
            <person name="Tsugane M."/>
            <person name="Tsuji K."/>
            <person name="Ueda S."/>
            <person name="Waki K."/>
            <person name="Yamagata H."/>
            <person name="Yamamoto M."/>
            <person name="Yamamoto S."/>
            <person name="Yamane H."/>
            <person name="Yoshiki S."/>
            <person name="Yoshihara R."/>
            <person name="Yukawa K."/>
            <person name="Zhong H."/>
            <person name="Yano M."/>
            <person name="Yuan Q."/>
            <person name="Ouyang S."/>
            <person name="Liu J."/>
            <person name="Jones K.M."/>
            <person name="Gansberger K."/>
            <person name="Moffat K."/>
            <person name="Hill J."/>
            <person name="Bera J."/>
            <person name="Fadrosh D."/>
            <person name="Jin S."/>
            <person name="Johri S."/>
            <person name="Kim M."/>
            <person name="Overton L."/>
            <person name="Reardon M."/>
            <person name="Tsitrin T."/>
            <person name="Vuong H."/>
            <person name="Weaver B."/>
            <person name="Ciecko A."/>
            <person name="Tallon L."/>
            <person name="Jackson J."/>
            <person name="Pai G."/>
            <person name="Aken S.V."/>
            <person name="Utterback T."/>
            <person name="Reidmuller S."/>
            <person name="Feldblyum T."/>
            <person name="Hsiao J."/>
            <person name="Zismann V."/>
            <person name="Iobst S."/>
            <person name="de Vazeille A.R."/>
            <person name="Buell C.R."/>
            <person name="Ying K."/>
            <person name="Li Y."/>
            <person name="Lu T."/>
            <person name="Huang Y."/>
            <person name="Zhao Q."/>
            <person name="Feng Q."/>
            <person name="Zhang L."/>
            <person name="Zhu J."/>
            <person name="Weng Q."/>
            <person name="Mu J."/>
            <person name="Lu Y."/>
            <person name="Fan D."/>
            <person name="Liu Y."/>
            <person name="Guan J."/>
            <person name="Zhang Y."/>
            <person name="Yu S."/>
            <person name="Liu X."/>
            <person name="Zhang Y."/>
            <person name="Hong G."/>
            <person name="Han B."/>
            <person name="Choisne N."/>
            <person name="Demange N."/>
            <person name="Orjeda G."/>
            <person name="Samain S."/>
            <person name="Cattolico L."/>
            <person name="Pelletier E."/>
            <person name="Couloux A."/>
            <person name="Segurens B."/>
            <person name="Wincker P."/>
            <person name="D'Hont A."/>
            <person name="Scarpelli C."/>
            <person name="Weissenbach J."/>
            <person name="Salanoubat M."/>
            <person name="Quetier F."/>
            <person name="Yu Y."/>
            <person name="Kim H.R."/>
            <person name="Rambo T."/>
            <person name="Currie J."/>
            <person name="Collura K."/>
            <person name="Luo M."/>
            <person name="Yang T."/>
            <person name="Ammiraju J.S.S."/>
            <person name="Engler F."/>
            <person name="Soderlund C."/>
            <person name="Wing R.A."/>
            <person name="Palmer L.E."/>
            <person name="de la Bastide M."/>
            <person name="Spiegel L."/>
            <person name="Nascimento L."/>
            <person name="Zutavern T."/>
            <person name="O'Shaughnessy A."/>
            <person name="Dike S."/>
            <person name="Dedhia N."/>
            <person name="Preston R."/>
            <person name="Balija V."/>
            <person name="McCombie W.R."/>
            <person name="Chow T."/>
            <person name="Chen H."/>
            <person name="Chung M."/>
            <person name="Chen C."/>
            <person name="Shaw J."/>
            <person name="Wu H."/>
            <person name="Hsiao K."/>
            <person name="Chao Y."/>
            <person name="Chu M."/>
            <person name="Cheng C."/>
            <person name="Hour A."/>
            <person name="Lee P."/>
            <person name="Lin S."/>
            <person name="Lin Y."/>
            <person name="Liou J."/>
            <person name="Liu S."/>
            <person name="Hsing Y."/>
            <person name="Raghuvanshi S."/>
            <person name="Mohanty A."/>
            <person name="Bharti A.K."/>
            <person name="Gaur A."/>
            <person name="Gupta V."/>
            <person name="Kumar D."/>
            <person name="Ravi V."/>
            <person name="Vij S."/>
            <person name="Kapur A."/>
            <person name="Khurana P."/>
            <person name="Khurana P."/>
            <person name="Khurana J.P."/>
            <person name="Tyagi A.K."/>
            <person name="Gaikwad K."/>
            <person name="Singh A."/>
            <person name="Dalal V."/>
            <person name="Srivastava S."/>
            <person name="Dixit A."/>
            <person name="Pal A.K."/>
            <person name="Ghazi I.A."/>
            <person name="Yadav M."/>
            <person name="Pandit A."/>
            <person name="Bhargava A."/>
            <person name="Sureshbabu K."/>
            <person name="Batra K."/>
            <person name="Sharma T.R."/>
            <person name="Mohapatra T."/>
            <person name="Singh N.K."/>
            <person name="Messing J."/>
            <person name="Nelson A.B."/>
            <person name="Fuks G."/>
            <person name="Kavchok S."/>
            <person name="Keizer G."/>
            <person name="Linton E."/>
            <person name="Llaca V."/>
            <person name="Song R."/>
            <person name="Tanyolac B."/>
            <person name="Young S."/>
            <person name="Ho-Il K."/>
            <person name="Hahn J.H."/>
            <person name="Sangsakoo G."/>
            <person name="Vanavichit A."/>
            <person name="de Mattos Luiz.A.T."/>
            <person name="Zimmer P.D."/>
            <person name="Malone G."/>
            <person name="Dellagostin O."/>
            <person name="de Oliveira A.C."/>
            <person name="Bevan M."/>
            <person name="Bancroft I."/>
            <person name="Minx P."/>
            <person name="Cordum H."/>
            <person name="Wilson R."/>
            <person name="Cheng Z."/>
            <person name="Jin W."/>
            <person name="Jiang J."/>
            <person name="Leong S.A."/>
            <person name="Iwama H."/>
            <person name="Gojobori T."/>
            <person name="Itoh T."/>
            <person name="Niimura Y."/>
            <person name="Fujii Y."/>
            <person name="Habara T."/>
            <person name="Sakai H."/>
            <person name="Sato Y."/>
            <person name="Wilson G."/>
            <person name="Kumar K."/>
            <person name="McCouch S."/>
            <person name="Juretic N."/>
            <person name="Hoen D."/>
            <person name="Wright S."/>
            <person name="Bruskiewich R."/>
            <person name="Bureau T."/>
            <person name="Miyao A."/>
            <person name="Hirochika H."/>
            <person name="Nishikawa T."/>
            <person name="Kadowaki K."/>
            <person name="Sugiura M."/>
            <person name="Burr B."/>
            <person name="Sasaki T."/>
        </authorList>
    </citation>
    <scope>NUCLEOTIDE SEQUENCE [LARGE SCALE GENOMIC DNA]</scope>
    <source>
        <strain evidence="3">cv. Nipponbare</strain>
    </source>
</reference>
<evidence type="ECO:0000313" key="3">
    <source>
        <dbReference type="Proteomes" id="UP000059680"/>
    </source>
</evidence>